<name>A0A4Q2T935_9HYPH</name>
<dbReference type="SUPFAM" id="SSF53649">
    <property type="entry name" value="Alkaline phosphatase-like"/>
    <property type="match status" value="1"/>
</dbReference>
<dbReference type="Gene3D" id="3.40.720.10">
    <property type="entry name" value="Alkaline Phosphatase, subunit A"/>
    <property type="match status" value="1"/>
</dbReference>
<dbReference type="Proteomes" id="UP000291088">
    <property type="component" value="Unassembled WGS sequence"/>
</dbReference>
<sequence>DPNKPFFCYYVPGGTHAPHHPTKEWVDKIHEMHLFDEGWNKLRDTIFANEKKLGVIPQDAQMTPWPHDLLKNWDELTADEKKM</sequence>
<reference evidence="1 2" key="1">
    <citation type="submission" date="2019-01" db="EMBL/GenBank/DDBJ databases">
        <authorList>
            <person name="Deng T."/>
        </authorList>
    </citation>
    <scope>NUCLEOTIDE SEQUENCE [LARGE SCALE GENOMIC DNA]</scope>
    <source>
        <strain evidence="1 2">F8825</strain>
    </source>
</reference>
<accession>A0A4Q2T935</accession>
<keyword evidence="2" id="KW-1185">Reference proteome</keyword>
<dbReference type="EMBL" id="SDVB01000208">
    <property type="protein sequence ID" value="RYC14501.1"/>
    <property type="molecule type" value="Genomic_DNA"/>
</dbReference>
<dbReference type="AlphaFoldDB" id="A0A4Q2T935"/>
<dbReference type="InterPro" id="IPR017850">
    <property type="entry name" value="Alkaline_phosphatase_core_sf"/>
</dbReference>
<organism evidence="1 2">
    <name type="scientific">Ciceribacter ferrooxidans</name>
    <dbReference type="NCBI Taxonomy" id="2509717"/>
    <lineage>
        <taxon>Bacteria</taxon>
        <taxon>Pseudomonadati</taxon>
        <taxon>Pseudomonadota</taxon>
        <taxon>Alphaproteobacteria</taxon>
        <taxon>Hyphomicrobiales</taxon>
        <taxon>Rhizobiaceae</taxon>
        <taxon>Ciceribacter</taxon>
    </lineage>
</organism>
<proteinExistence type="predicted"/>
<protein>
    <submittedName>
        <fullName evidence="1">Arylsulfatase</fullName>
    </submittedName>
</protein>
<evidence type="ECO:0000313" key="2">
    <source>
        <dbReference type="Proteomes" id="UP000291088"/>
    </source>
</evidence>
<gene>
    <name evidence="1" type="ORF">EUU22_10285</name>
</gene>
<evidence type="ECO:0000313" key="1">
    <source>
        <dbReference type="EMBL" id="RYC14501.1"/>
    </source>
</evidence>
<comment type="caution">
    <text evidence="1">The sequence shown here is derived from an EMBL/GenBank/DDBJ whole genome shotgun (WGS) entry which is preliminary data.</text>
</comment>
<feature type="non-terminal residue" evidence="1">
    <location>
        <position position="83"/>
    </location>
</feature>
<feature type="non-terminal residue" evidence="1">
    <location>
        <position position="1"/>
    </location>
</feature>